<evidence type="ECO:0000313" key="1">
    <source>
        <dbReference type="EMBL" id="RDW73186.1"/>
    </source>
</evidence>
<dbReference type="AlphaFoldDB" id="A0A3D8RGV0"/>
<comment type="caution">
    <text evidence="1">The sequence shown here is derived from an EMBL/GenBank/DDBJ whole genome shotgun (WGS) entry which is preliminary data.</text>
</comment>
<dbReference type="Proteomes" id="UP000256645">
    <property type="component" value="Unassembled WGS sequence"/>
</dbReference>
<protein>
    <submittedName>
        <fullName evidence="1">Uncharacterized protein</fullName>
    </submittedName>
</protein>
<evidence type="ECO:0000313" key="2">
    <source>
        <dbReference type="Proteomes" id="UP000256645"/>
    </source>
</evidence>
<proteinExistence type="predicted"/>
<dbReference type="OrthoDB" id="5229512at2759"/>
<keyword evidence="2" id="KW-1185">Reference proteome</keyword>
<organism evidence="1 2">
    <name type="scientific">Coleophoma cylindrospora</name>
    <dbReference type="NCBI Taxonomy" id="1849047"/>
    <lineage>
        <taxon>Eukaryota</taxon>
        <taxon>Fungi</taxon>
        <taxon>Dikarya</taxon>
        <taxon>Ascomycota</taxon>
        <taxon>Pezizomycotina</taxon>
        <taxon>Leotiomycetes</taxon>
        <taxon>Helotiales</taxon>
        <taxon>Dermateaceae</taxon>
        <taxon>Coleophoma</taxon>
    </lineage>
</organism>
<name>A0A3D8RGV0_9HELO</name>
<sequence length="194" mass="22686">MPDPISINFPLAHSNFPLPVLLACLQLYQEIRPLYFSTNIFCISVHRHNEDWDYFWEQAWEDNRRQIREVHIKFVRWGSKDFLPAVLLPVLGDMVLKGSLRRIEVTFAANFLLHDGGGSGLRRKPLKDRQAYMNSTKRESLRASRPVQVLKELLEDPDLEHVRMLASWDVNGDKDDGTEAQHSEYQDVTWLLDR</sequence>
<reference evidence="1 2" key="1">
    <citation type="journal article" date="2018" name="IMA Fungus">
        <title>IMA Genome-F 9: Draft genome sequence of Annulohypoxylon stygium, Aspergillus mulundensis, Berkeleyomyces basicola (syn. Thielaviopsis basicola), Ceratocystis smalleyi, two Cercospora beticola strains, Coleophoma cylindrospora, Fusarium fracticaudum, Phialophora cf. hyalina, and Morchella septimelata.</title>
        <authorList>
            <person name="Wingfield B.D."/>
            <person name="Bills G.F."/>
            <person name="Dong Y."/>
            <person name="Huang W."/>
            <person name="Nel W.J."/>
            <person name="Swalarsk-Parry B.S."/>
            <person name="Vaghefi N."/>
            <person name="Wilken P.M."/>
            <person name="An Z."/>
            <person name="de Beer Z.W."/>
            <person name="De Vos L."/>
            <person name="Chen L."/>
            <person name="Duong T.A."/>
            <person name="Gao Y."/>
            <person name="Hammerbacher A."/>
            <person name="Kikkert J.R."/>
            <person name="Li Y."/>
            <person name="Li H."/>
            <person name="Li K."/>
            <person name="Li Q."/>
            <person name="Liu X."/>
            <person name="Ma X."/>
            <person name="Naidoo K."/>
            <person name="Pethybridge S.J."/>
            <person name="Sun J."/>
            <person name="Steenkamp E.T."/>
            <person name="van der Nest M.A."/>
            <person name="van Wyk S."/>
            <person name="Wingfield M.J."/>
            <person name="Xiong C."/>
            <person name="Yue Q."/>
            <person name="Zhang X."/>
        </authorList>
    </citation>
    <scope>NUCLEOTIDE SEQUENCE [LARGE SCALE GENOMIC DNA]</scope>
    <source>
        <strain evidence="1 2">BP6252</strain>
    </source>
</reference>
<gene>
    <name evidence="1" type="ORF">BP6252_07093</name>
</gene>
<dbReference type="EMBL" id="PDLM01000007">
    <property type="protein sequence ID" value="RDW73186.1"/>
    <property type="molecule type" value="Genomic_DNA"/>
</dbReference>
<accession>A0A3D8RGV0</accession>